<keyword evidence="3 5" id="KW-0521">NADP</keyword>
<reference evidence="7" key="1">
    <citation type="submission" date="2023-02" db="EMBL/GenBank/DDBJ databases">
        <title>Description and genomic characterization of Salipiger bruguierae sp. nov., isolated from the sediment of mangrove plant Bruguiera sexangula.</title>
        <authorList>
            <person name="Long M."/>
        </authorList>
    </citation>
    <scope>NUCLEOTIDE SEQUENCE</scope>
    <source>
        <strain evidence="7">H15</strain>
    </source>
</reference>
<keyword evidence="2 5" id="KW-0288">FMN</keyword>
<dbReference type="InterPro" id="IPR023936">
    <property type="entry name" value="RutE-like"/>
</dbReference>
<dbReference type="SUPFAM" id="SSF55469">
    <property type="entry name" value="FMN-dependent nitroreductase-like"/>
    <property type="match status" value="1"/>
</dbReference>
<dbReference type="NCBIfam" id="NF003768">
    <property type="entry name" value="PRK05365.1"/>
    <property type="match status" value="1"/>
</dbReference>
<comment type="cofactor">
    <cofactor evidence="5">
        <name>FMN</name>
        <dbReference type="ChEBI" id="CHEBI:58210"/>
    </cofactor>
</comment>
<comment type="similarity">
    <text evidence="5">Belongs to the nitroreductase family. HadB/RutE subfamily.</text>
</comment>
<dbReference type="PANTHER" id="PTHR43543">
    <property type="entry name" value="MALONIC SEMIALDEHYDE REDUCTASE RUTE-RELATED"/>
    <property type="match status" value="1"/>
</dbReference>
<sequence length="201" mass="22176">MKDLLPTGALDQDALDTLFLEARSQNGWQDKDIPEEVLEQLYDLVKMGPTSANCSPARFVFIRSKDAKEKLSPAMSSGNRDKTMAAPVTVIVCQDMEFYDKLGELFPHVDAKPWFTGSETMITETAFRNSSLQGGYLIMAARALGLDCGPMSGFDAKLVEETFLAGTSWKVNFMVNLGYGEPSKVFGRLPRLAMEDACKVL</sequence>
<evidence type="ECO:0000256" key="3">
    <source>
        <dbReference type="ARBA" id="ARBA00022857"/>
    </source>
</evidence>
<dbReference type="Gene3D" id="3.40.109.10">
    <property type="entry name" value="NADH Oxidase"/>
    <property type="match status" value="1"/>
</dbReference>
<keyword evidence="1 5" id="KW-0285">Flavoprotein</keyword>
<keyword evidence="5" id="KW-0520">NAD</keyword>
<dbReference type="RefSeq" id="WP_353471298.1">
    <property type="nucleotide sequence ID" value="NZ_CP123384.1"/>
</dbReference>
<feature type="domain" description="Nitroreductase" evidence="6">
    <location>
        <begin position="29"/>
        <end position="179"/>
    </location>
</feature>
<dbReference type="GO" id="GO:0016491">
    <property type="term" value="F:oxidoreductase activity"/>
    <property type="evidence" value="ECO:0007669"/>
    <property type="project" value="UniProtKB-UniRule"/>
</dbReference>
<evidence type="ECO:0000259" key="6">
    <source>
        <dbReference type="Pfam" id="PF00881"/>
    </source>
</evidence>
<evidence type="ECO:0000256" key="5">
    <source>
        <dbReference type="HAMAP-Rule" id="MF_01204"/>
    </source>
</evidence>
<organism evidence="7">
    <name type="scientific">Alloyangia sp. H15</name>
    <dbReference type="NCBI Taxonomy" id="3029062"/>
    <lineage>
        <taxon>Bacteria</taxon>
        <taxon>Pseudomonadati</taxon>
        <taxon>Pseudomonadota</taxon>
        <taxon>Alphaproteobacteria</taxon>
        <taxon>Rhodobacterales</taxon>
        <taxon>Roseobacteraceae</taxon>
        <taxon>Alloyangia</taxon>
    </lineage>
</organism>
<dbReference type="CDD" id="cd02148">
    <property type="entry name" value="RutE-like"/>
    <property type="match status" value="1"/>
</dbReference>
<dbReference type="InterPro" id="IPR050461">
    <property type="entry name" value="Nitroreductase_HadB/RutE"/>
</dbReference>
<dbReference type="Pfam" id="PF00881">
    <property type="entry name" value="Nitroreductase"/>
    <property type="match status" value="1"/>
</dbReference>
<evidence type="ECO:0000256" key="1">
    <source>
        <dbReference type="ARBA" id="ARBA00022630"/>
    </source>
</evidence>
<evidence type="ECO:0000256" key="4">
    <source>
        <dbReference type="ARBA" id="ARBA00023002"/>
    </source>
</evidence>
<dbReference type="InterPro" id="IPR000415">
    <property type="entry name" value="Nitroreductase-like"/>
</dbReference>
<protein>
    <recommendedName>
        <fullName evidence="5">Putative NADH dehydrogenase/NAD(P)H nitroreductase PVT71_08145</fullName>
        <ecNumber evidence="5">1.-.-.-</ecNumber>
    </recommendedName>
</protein>
<dbReference type="EC" id="1.-.-.-" evidence="5"/>
<keyword evidence="4 5" id="KW-0560">Oxidoreductase</keyword>
<dbReference type="PANTHER" id="PTHR43543:SF1">
    <property type="entry name" value="MALONIC SEMIALDEHYDE REDUCTASE RUTE-RELATED"/>
    <property type="match status" value="1"/>
</dbReference>
<dbReference type="AlphaFoldDB" id="A0AAU8AC56"/>
<accession>A0AAU8AC56</accession>
<dbReference type="HAMAP" id="MF_01204">
    <property type="entry name" value="Oxidoreductase_RutE_HadB"/>
    <property type="match status" value="1"/>
</dbReference>
<dbReference type="EMBL" id="CP123384">
    <property type="protein sequence ID" value="XCC92468.1"/>
    <property type="molecule type" value="Genomic_DNA"/>
</dbReference>
<dbReference type="InterPro" id="IPR029479">
    <property type="entry name" value="Nitroreductase"/>
</dbReference>
<evidence type="ECO:0000256" key="2">
    <source>
        <dbReference type="ARBA" id="ARBA00022643"/>
    </source>
</evidence>
<gene>
    <name evidence="7" type="ORF">PVT71_08145</name>
</gene>
<evidence type="ECO:0000313" key="7">
    <source>
        <dbReference type="EMBL" id="XCC92468.1"/>
    </source>
</evidence>
<name>A0AAU8AC56_9RHOB</name>
<proteinExistence type="inferred from homology"/>